<sequence>MSTPHFFLCRRLGCSSHPFLLLCFVDTCNTKRVCDSDDSALPLEAGSRHQKSLWFGWFSRAPRSGFESVGDLFFVPFLPT</sequence>
<evidence type="ECO:0000313" key="2">
    <source>
        <dbReference type="Proteomes" id="UP001056120"/>
    </source>
</evidence>
<accession>A0ACB9HQB6</accession>
<keyword evidence="2" id="KW-1185">Reference proteome</keyword>
<protein>
    <submittedName>
        <fullName evidence="1">Uncharacterized protein</fullName>
    </submittedName>
</protein>
<dbReference type="EMBL" id="CM042028">
    <property type="protein sequence ID" value="KAI3798007.1"/>
    <property type="molecule type" value="Genomic_DNA"/>
</dbReference>
<evidence type="ECO:0000313" key="1">
    <source>
        <dbReference type="EMBL" id="KAI3798007.1"/>
    </source>
</evidence>
<reference evidence="2" key="1">
    <citation type="journal article" date="2022" name="Mol. Ecol. Resour.">
        <title>The genomes of chicory, endive, great burdock and yacon provide insights into Asteraceae palaeo-polyploidization history and plant inulin production.</title>
        <authorList>
            <person name="Fan W."/>
            <person name="Wang S."/>
            <person name="Wang H."/>
            <person name="Wang A."/>
            <person name="Jiang F."/>
            <person name="Liu H."/>
            <person name="Zhao H."/>
            <person name="Xu D."/>
            <person name="Zhang Y."/>
        </authorList>
    </citation>
    <scope>NUCLEOTIDE SEQUENCE [LARGE SCALE GENOMIC DNA]</scope>
    <source>
        <strain evidence="2">cv. Yunnan</strain>
    </source>
</reference>
<gene>
    <name evidence="1" type="ORF">L1987_33273</name>
</gene>
<name>A0ACB9HQB6_9ASTR</name>
<reference evidence="1 2" key="2">
    <citation type="journal article" date="2022" name="Mol. Ecol. Resour.">
        <title>The genomes of chicory, endive, great burdock and yacon provide insights into Asteraceae paleo-polyploidization history and plant inulin production.</title>
        <authorList>
            <person name="Fan W."/>
            <person name="Wang S."/>
            <person name="Wang H."/>
            <person name="Wang A."/>
            <person name="Jiang F."/>
            <person name="Liu H."/>
            <person name="Zhao H."/>
            <person name="Xu D."/>
            <person name="Zhang Y."/>
        </authorList>
    </citation>
    <scope>NUCLEOTIDE SEQUENCE [LARGE SCALE GENOMIC DNA]</scope>
    <source>
        <strain evidence="2">cv. Yunnan</strain>
        <tissue evidence="1">Leaves</tissue>
    </source>
</reference>
<organism evidence="1 2">
    <name type="scientific">Smallanthus sonchifolius</name>
    <dbReference type="NCBI Taxonomy" id="185202"/>
    <lineage>
        <taxon>Eukaryota</taxon>
        <taxon>Viridiplantae</taxon>
        <taxon>Streptophyta</taxon>
        <taxon>Embryophyta</taxon>
        <taxon>Tracheophyta</taxon>
        <taxon>Spermatophyta</taxon>
        <taxon>Magnoliopsida</taxon>
        <taxon>eudicotyledons</taxon>
        <taxon>Gunneridae</taxon>
        <taxon>Pentapetalae</taxon>
        <taxon>asterids</taxon>
        <taxon>campanulids</taxon>
        <taxon>Asterales</taxon>
        <taxon>Asteraceae</taxon>
        <taxon>Asteroideae</taxon>
        <taxon>Heliantheae alliance</taxon>
        <taxon>Millerieae</taxon>
        <taxon>Smallanthus</taxon>
    </lineage>
</organism>
<dbReference type="Proteomes" id="UP001056120">
    <property type="component" value="Linkage Group LG11"/>
</dbReference>
<comment type="caution">
    <text evidence="1">The sequence shown here is derived from an EMBL/GenBank/DDBJ whole genome shotgun (WGS) entry which is preliminary data.</text>
</comment>
<proteinExistence type="predicted"/>